<accession>A0A6C0JVV0</accession>
<protein>
    <submittedName>
        <fullName evidence="1">Uncharacterized protein</fullName>
    </submittedName>
</protein>
<evidence type="ECO:0000313" key="1">
    <source>
        <dbReference type="EMBL" id="QHU09041.1"/>
    </source>
</evidence>
<sequence length="39" mass="4668">MCLKKECVFIKIMEDDDGWRYVQHYDTDGNVINVQIYKG</sequence>
<reference evidence="1" key="1">
    <citation type="journal article" date="2020" name="Nature">
        <title>Giant virus diversity and host interactions through global metagenomics.</title>
        <authorList>
            <person name="Schulz F."/>
            <person name="Roux S."/>
            <person name="Paez-Espino D."/>
            <person name="Jungbluth S."/>
            <person name="Walsh D.A."/>
            <person name="Denef V.J."/>
            <person name="McMahon K.D."/>
            <person name="Konstantinidis K.T."/>
            <person name="Eloe-Fadrosh E.A."/>
            <person name="Kyrpides N.C."/>
            <person name="Woyke T."/>
        </authorList>
    </citation>
    <scope>NUCLEOTIDE SEQUENCE</scope>
    <source>
        <strain evidence="1">GVMAG-S-1064190-84</strain>
    </source>
</reference>
<organism evidence="1">
    <name type="scientific">viral metagenome</name>
    <dbReference type="NCBI Taxonomy" id="1070528"/>
    <lineage>
        <taxon>unclassified sequences</taxon>
        <taxon>metagenomes</taxon>
        <taxon>organismal metagenomes</taxon>
    </lineage>
</organism>
<dbReference type="AlphaFoldDB" id="A0A6C0JVV0"/>
<proteinExistence type="predicted"/>
<name>A0A6C0JVV0_9ZZZZ</name>
<dbReference type="EMBL" id="MN740702">
    <property type="protein sequence ID" value="QHU09041.1"/>
    <property type="molecule type" value="Genomic_DNA"/>
</dbReference>